<gene>
    <name evidence="1" type="ORF">METZ01_LOCUS185656</name>
</gene>
<dbReference type="AlphaFoldDB" id="A0A382D437"/>
<name>A0A382D437_9ZZZZ</name>
<reference evidence="1" key="1">
    <citation type="submission" date="2018-05" db="EMBL/GenBank/DDBJ databases">
        <authorList>
            <person name="Lanie J.A."/>
            <person name="Ng W.-L."/>
            <person name="Kazmierczak K.M."/>
            <person name="Andrzejewski T.M."/>
            <person name="Davidsen T.M."/>
            <person name="Wayne K.J."/>
            <person name="Tettelin H."/>
            <person name="Glass J.I."/>
            <person name="Rusch D."/>
            <person name="Podicherti R."/>
            <person name="Tsui H.-C.T."/>
            <person name="Winkler M.E."/>
        </authorList>
    </citation>
    <scope>NUCLEOTIDE SEQUENCE</scope>
</reference>
<organism evidence="1">
    <name type="scientific">marine metagenome</name>
    <dbReference type="NCBI Taxonomy" id="408172"/>
    <lineage>
        <taxon>unclassified sequences</taxon>
        <taxon>metagenomes</taxon>
        <taxon>ecological metagenomes</taxon>
    </lineage>
</organism>
<proteinExistence type="predicted"/>
<accession>A0A382D437</accession>
<sequence length="30" mass="3141">MLFLAHVAQLVERVLGKDEVGGSSPLVGSM</sequence>
<protein>
    <submittedName>
        <fullName evidence="1">Uncharacterized protein</fullName>
    </submittedName>
</protein>
<dbReference type="EMBL" id="UINC01037389">
    <property type="protein sequence ID" value="SVB32802.1"/>
    <property type="molecule type" value="Genomic_DNA"/>
</dbReference>
<dbReference type="AntiFam" id="ANF00010">
    <property type="entry name" value="tRNA translation"/>
</dbReference>
<evidence type="ECO:0000313" key="1">
    <source>
        <dbReference type="EMBL" id="SVB32802.1"/>
    </source>
</evidence>